<reference evidence="2 3" key="1">
    <citation type="submission" date="2024-02" db="EMBL/GenBank/DDBJ databases">
        <title>A novel Wenzhouxiangellaceae bacterium, isolated from coastal sediments.</title>
        <authorList>
            <person name="Du Z.-J."/>
            <person name="Ye Y.-Q."/>
            <person name="Zhang X.-Y."/>
        </authorList>
    </citation>
    <scope>NUCLEOTIDE SEQUENCE [LARGE SCALE GENOMIC DNA]</scope>
    <source>
        <strain evidence="2 3">CH-27</strain>
    </source>
</reference>
<feature type="signal peptide" evidence="1">
    <location>
        <begin position="1"/>
        <end position="20"/>
    </location>
</feature>
<accession>A0AAW9R548</accession>
<dbReference type="PANTHER" id="PTHR33361">
    <property type="entry name" value="GLR0591 PROTEIN"/>
    <property type="match status" value="1"/>
</dbReference>
<sequence>MSHATRTLLLASLLAIFVTACQKQSEPTSEAVATTEPAAEAIAESGDSVSAMAETVTDVADRYYSELLSRYPQIAYFSGVEIDRHDGIEDRSPAARLEAESVIDNLLDDLESVDSNALAGRPEWLTLAYIEQSLKSSRDLRVCRFEWWNVNQMDGWQTGYALIAELQPVGSPELREQSLARWGKFSAYVDQEIENARQGLAQGYSSPRSVVRLVLDQVDGLLALDIEDSPYYSPAVRDPDPDFVEATRTLVAESVYPALQRYRDFLADEYLDQAREALAVTANPDGEACYEASLRSYTTLDRSGRDVFELGQKTVEANKATVIELGKEAYGLDDFDAIIAHVKADPDDYFESKEQLLQFSRDAVERAHAEMPNWIGTMPRQPVEVIPFPEHEEGTGRSAHYRPPTPDRPGEYRIPLHEPEKQTLGAAESTAFHETWPGHHLQVAVAQSVEDLHPVSQILWFAGPGEGWARYSEGLAEEMDLYETVTGPIQRRAWPARGMVVDPGIHLLGWTREEAVEFMIAANRFPESTAVEQVDRIAILPGQLTAYDSGGLEILALRREAEEALGDRFDIREFHDQILAPGAIPLVALRQHIERWIARRSEQAQ</sequence>
<dbReference type="EMBL" id="JAZHOG010000001">
    <property type="protein sequence ID" value="MEJ8566472.1"/>
    <property type="molecule type" value="Genomic_DNA"/>
</dbReference>
<dbReference type="InterPro" id="IPR010281">
    <property type="entry name" value="DUF885"/>
</dbReference>
<keyword evidence="3" id="KW-1185">Reference proteome</keyword>
<dbReference type="RefSeq" id="WP_354693790.1">
    <property type="nucleotide sequence ID" value="NZ_JAZHOG010000001.1"/>
</dbReference>
<protein>
    <submittedName>
        <fullName evidence="2">DUF885 family protein</fullName>
    </submittedName>
</protein>
<dbReference type="Pfam" id="PF05960">
    <property type="entry name" value="DUF885"/>
    <property type="match status" value="1"/>
</dbReference>
<feature type="chain" id="PRO_5043690289" evidence="1">
    <location>
        <begin position="21"/>
        <end position="605"/>
    </location>
</feature>
<keyword evidence="1" id="KW-0732">Signal</keyword>
<evidence type="ECO:0000313" key="3">
    <source>
        <dbReference type="Proteomes" id="UP001359886"/>
    </source>
</evidence>
<dbReference type="Proteomes" id="UP001359886">
    <property type="component" value="Unassembled WGS sequence"/>
</dbReference>
<dbReference type="PROSITE" id="PS51257">
    <property type="entry name" value="PROKAR_LIPOPROTEIN"/>
    <property type="match status" value="1"/>
</dbReference>
<gene>
    <name evidence="2" type="ORF">V3330_02435</name>
</gene>
<evidence type="ECO:0000256" key="1">
    <source>
        <dbReference type="SAM" id="SignalP"/>
    </source>
</evidence>
<dbReference type="PANTHER" id="PTHR33361:SF2">
    <property type="entry name" value="DUF885 DOMAIN-CONTAINING PROTEIN"/>
    <property type="match status" value="1"/>
</dbReference>
<dbReference type="AlphaFoldDB" id="A0AAW9R548"/>
<comment type="caution">
    <text evidence="2">The sequence shown here is derived from an EMBL/GenBank/DDBJ whole genome shotgun (WGS) entry which is preliminary data.</text>
</comment>
<organism evidence="2 3">
    <name type="scientific">Elongatibacter sediminis</name>
    <dbReference type="NCBI Taxonomy" id="3119006"/>
    <lineage>
        <taxon>Bacteria</taxon>
        <taxon>Pseudomonadati</taxon>
        <taxon>Pseudomonadota</taxon>
        <taxon>Gammaproteobacteria</taxon>
        <taxon>Chromatiales</taxon>
        <taxon>Wenzhouxiangellaceae</taxon>
        <taxon>Elongatibacter</taxon>
    </lineage>
</organism>
<name>A0AAW9R548_9GAMM</name>
<evidence type="ECO:0000313" key="2">
    <source>
        <dbReference type="EMBL" id="MEJ8566472.1"/>
    </source>
</evidence>
<proteinExistence type="predicted"/>